<dbReference type="AlphaFoldDB" id="A0A6A3YJZ8"/>
<keyword evidence="5" id="KW-1185">Reference proteome</keyword>
<dbReference type="EMBL" id="QXGB01002676">
    <property type="protein sequence ID" value="KAE9175897.1"/>
    <property type="molecule type" value="Genomic_DNA"/>
</dbReference>
<evidence type="ECO:0000313" key="4">
    <source>
        <dbReference type="EMBL" id="KAE9249916.1"/>
    </source>
</evidence>
<dbReference type="EMBL" id="QXFW01000692">
    <property type="protein sequence ID" value="KAE9005276.1"/>
    <property type="molecule type" value="Genomic_DNA"/>
</dbReference>
<dbReference type="Proteomes" id="UP000460718">
    <property type="component" value="Unassembled WGS sequence"/>
</dbReference>
<dbReference type="Proteomes" id="UP000433483">
    <property type="component" value="Unassembled WGS sequence"/>
</dbReference>
<protein>
    <submittedName>
        <fullName evidence="3">Uncharacterized protein</fullName>
    </submittedName>
</protein>
<organism evidence="3 6">
    <name type="scientific">Phytophthora fragariae</name>
    <dbReference type="NCBI Taxonomy" id="53985"/>
    <lineage>
        <taxon>Eukaryota</taxon>
        <taxon>Sar</taxon>
        <taxon>Stramenopiles</taxon>
        <taxon>Oomycota</taxon>
        <taxon>Peronosporomycetes</taxon>
        <taxon>Peronosporales</taxon>
        <taxon>Peronosporaceae</taxon>
        <taxon>Phytophthora</taxon>
    </lineage>
</organism>
<proteinExistence type="predicted"/>
<gene>
    <name evidence="3" type="ORF">PF002_g15910</name>
    <name evidence="4" type="ORF">PF004_g3183</name>
    <name evidence="2" type="ORF">PF005_g25201</name>
    <name evidence="1" type="ORF">PF011_g12113</name>
</gene>
<dbReference type="EMBL" id="QXGD01000915">
    <property type="protein sequence ID" value="KAE9220400.1"/>
    <property type="molecule type" value="Genomic_DNA"/>
</dbReference>
<comment type="caution">
    <text evidence="3">The sequence shown here is derived from an EMBL/GenBank/DDBJ whole genome shotgun (WGS) entry which is preliminary data.</text>
</comment>
<dbReference type="Proteomes" id="UP000476176">
    <property type="component" value="Unassembled WGS sequence"/>
</dbReference>
<accession>A0A6A3YJZ8</accession>
<evidence type="ECO:0000313" key="1">
    <source>
        <dbReference type="EMBL" id="KAE9005276.1"/>
    </source>
</evidence>
<evidence type="ECO:0000313" key="6">
    <source>
        <dbReference type="Proteomes" id="UP000440367"/>
    </source>
</evidence>
<evidence type="ECO:0000313" key="2">
    <source>
        <dbReference type="EMBL" id="KAE9175897.1"/>
    </source>
</evidence>
<evidence type="ECO:0000313" key="3">
    <source>
        <dbReference type="EMBL" id="KAE9220400.1"/>
    </source>
</evidence>
<name>A0A6A3YJZ8_9STRA</name>
<evidence type="ECO:0000313" key="5">
    <source>
        <dbReference type="Proteomes" id="UP000433483"/>
    </source>
</evidence>
<evidence type="ECO:0000313" key="7">
    <source>
        <dbReference type="Proteomes" id="UP000460718"/>
    </source>
</evidence>
<sequence length="65" mass="6943">MAGGIQRLLRDGGAVRGPAAERAGGKSLKLLSKLTFKRYEFKYDSVKGRTAQLPSGSPVEVHDLG</sequence>
<evidence type="ECO:0000313" key="8">
    <source>
        <dbReference type="Proteomes" id="UP000476176"/>
    </source>
</evidence>
<dbReference type="Proteomes" id="UP000440367">
    <property type="component" value="Unassembled WGS sequence"/>
</dbReference>
<reference evidence="5 6" key="1">
    <citation type="submission" date="2018-08" db="EMBL/GenBank/DDBJ databases">
        <title>Genomic investigation of the strawberry pathogen Phytophthora fragariae indicates pathogenicity is determined by transcriptional variation in three key races.</title>
        <authorList>
            <person name="Adams T.M."/>
            <person name="Armitage A.D."/>
            <person name="Sobczyk M.K."/>
            <person name="Bates H.J."/>
            <person name="Dunwell J.M."/>
            <person name="Nellist C.F."/>
            <person name="Harrison R.J."/>
        </authorList>
    </citation>
    <scope>NUCLEOTIDE SEQUENCE [LARGE SCALE GENOMIC DNA]</scope>
    <source>
        <strain evidence="3 6">BC-1</strain>
        <strain evidence="4 8">BC-23</strain>
        <strain evidence="2 5">NOV-27</strain>
        <strain evidence="1 7">SCRP245</strain>
    </source>
</reference>
<dbReference type="EMBL" id="QXGC01000097">
    <property type="protein sequence ID" value="KAE9249916.1"/>
    <property type="molecule type" value="Genomic_DNA"/>
</dbReference>